<dbReference type="Pfam" id="PF05623">
    <property type="entry name" value="DUF789"/>
    <property type="match status" value="1"/>
</dbReference>
<comment type="caution">
    <text evidence="2">The sequence shown here is derived from an EMBL/GenBank/DDBJ whole genome shotgun (WGS) entry which is preliminary data.</text>
</comment>
<dbReference type="PANTHER" id="PTHR31343">
    <property type="entry name" value="T15D22.8"/>
    <property type="match status" value="1"/>
</dbReference>
<keyword evidence="3" id="KW-1185">Reference proteome</keyword>
<feature type="coiled-coil region" evidence="1">
    <location>
        <begin position="23"/>
        <end position="52"/>
    </location>
</feature>
<dbReference type="EMBL" id="JAMZMK010006289">
    <property type="protein sequence ID" value="KAI7749749.1"/>
    <property type="molecule type" value="Genomic_DNA"/>
</dbReference>
<reference evidence="2" key="1">
    <citation type="submission" date="2022-06" db="EMBL/GenBank/DDBJ databases">
        <title>Uncovering the hologenomic basis of an extraordinary plant invasion.</title>
        <authorList>
            <person name="Bieker V.C."/>
            <person name="Martin M.D."/>
            <person name="Gilbert T."/>
            <person name="Hodgins K."/>
            <person name="Battlay P."/>
            <person name="Petersen B."/>
            <person name="Wilson J."/>
        </authorList>
    </citation>
    <scope>NUCLEOTIDE SEQUENCE</scope>
    <source>
        <strain evidence="2">AA19_3_7</strain>
        <tissue evidence="2">Leaf</tissue>
    </source>
</reference>
<proteinExistence type="predicted"/>
<dbReference type="PANTHER" id="PTHR31343:SF8">
    <property type="entry name" value="OS07G0246600 PROTEIN"/>
    <property type="match status" value="1"/>
</dbReference>
<evidence type="ECO:0000256" key="1">
    <source>
        <dbReference type="SAM" id="Coils"/>
    </source>
</evidence>
<evidence type="ECO:0000313" key="3">
    <source>
        <dbReference type="Proteomes" id="UP001206925"/>
    </source>
</evidence>
<dbReference type="AlphaFoldDB" id="A0AAD5CZA4"/>
<gene>
    <name evidence="2" type="ORF">M8C21_015604</name>
</gene>
<sequence>MSNSGRIRVREDRFYSPPAMRRYNQQQQQKKVQQEEHKVQQEESLMSSCRNEVVTNLDRFMKHTTPVVVAQRFPKTSMKGWRNQENGCHPYFILGDLWESLKEWSAYGAGVPLVLNESDSVVQYYVPYLSAIQLYVDPSTPVTTISNAHGVYVSKDVVIYNVVLYGNVVWRATSSDGSYEPRIEENNVGSVSKSFNKLVLRGGDSLAGNGGTEEGEIRNPPGLLIFEYFERALPYHRAPLVDKISDLASKFPELKTYRSCDLTRSSWVSVAWYPIYRIPVGPSLQNLDASFLTFHSLSTPLRNIEGDMPPHHGSSVVKVDDAGITLPIFGLAAYKFKNSDWTQSGVHGTEKVNSLMNATENWLRSLNVYHPDFVFFKNHDFWR</sequence>
<name>A0AAD5CZA4_AMBAR</name>
<dbReference type="Proteomes" id="UP001206925">
    <property type="component" value="Unassembled WGS sequence"/>
</dbReference>
<dbReference type="InterPro" id="IPR008507">
    <property type="entry name" value="DUF789"/>
</dbReference>
<accession>A0AAD5CZA4</accession>
<keyword evidence="1" id="KW-0175">Coiled coil</keyword>
<organism evidence="2 3">
    <name type="scientific">Ambrosia artemisiifolia</name>
    <name type="common">Common ragweed</name>
    <dbReference type="NCBI Taxonomy" id="4212"/>
    <lineage>
        <taxon>Eukaryota</taxon>
        <taxon>Viridiplantae</taxon>
        <taxon>Streptophyta</taxon>
        <taxon>Embryophyta</taxon>
        <taxon>Tracheophyta</taxon>
        <taxon>Spermatophyta</taxon>
        <taxon>Magnoliopsida</taxon>
        <taxon>eudicotyledons</taxon>
        <taxon>Gunneridae</taxon>
        <taxon>Pentapetalae</taxon>
        <taxon>asterids</taxon>
        <taxon>campanulids</taxon>
        <taxon>Asterales</taxon>
        <taxon>Asteraceae</taxon>
        <taxon>Asteroideae</taxon>
        <taxon>Heliantheae alliance</taxon>
        <taxon>Heliantheae</taxon>
        <taxon>Ambrosia</taxon>
    </lineage>
</organism>
<protein>
    <submittedName>
        <fullName evidence="2">Uncharacterized protein</fullName>
    </submittedName>
</protein>
<evidence type="ECO:0000313" key="2">
    <source>
        <dbReference type="EMBL" id="KAI7749749.1"/>
    </source>
</evidence>